<organism evidence="1 2">
    <name type="scientific">Enterococcus termitis</name>
    <dbReference type="NCBI Taxonomy" id="332950"/>
    <lineage>
        <taxon>Bacteria</taxon>
        <taxon>Bacillati</taxon>
        <taxon>Bacillota</taxon>
        <taxon>Bacilli</taxon>
        <taxon>Lactobacillales</taxon>
        <taxon>Enterococcaceae</taxon>
        <taxon>Enterococcus</taxon>
    </lineage>
</organism>
<dbReference type="Proteomes" id="UP000095094">
    <property type="component" value="Unassembled WGS sequence"/>
</dbReference>
<dbReference type="EMBL" id="MIJY01000043">
    <property type="protein sequence ID" value="OEG10506.1"/>
    <property type="molecule type" value="Genomic_DNA"/>
</dbReference>
<dbReference type="OrthoDB" id="1647424at2"/>
<dbReference type="PATRIC" id="fig|332950.4.peg.806"/>
<protein>
    <submittedName>
        <fullName evidence="1">ATPase</fullName>
    </submittedName>
</protein>
<keyword evidence="2" id="KW-1185">Reference proteome</keyword>
<evidence type="ECO:0000313" key="2">
    <source>
        <dbReference type="Proteomes" id="UP000095094"/>
    </source>
</evidence>
<dbReference type="PANTHER" id="PTHR30121">
    <property type="entry name" value="UNCHARACTERIZED PROTEIN YJGR-RELATED"/>
    <property type="match status" value="1"/>
</dbReference>
<dbReference type="Gene3D" id="3.40.50.300">
    <property type="entry name" value="P-loop containing nucleotide triphosphate hydrolases"/>
    <property type="match status" value="2"/>
</dbReference>
<dbReference type="PIRSF" id="PIRSF015040">
    <property type="entry name" value="ATPase_SAG2001_prd"/>
    <property type="match status" value="1"/>
</dbReference>
<dbReference type="Pfam" id="PF12846">
    <property type="entry name" value="AAA_10"/>
    <property type="match status" value="1"/>
</dbReference>
<reference evidence="2" key="1">
    <citation type="submission" date="2016-09" db="EMBL/GenBank/DDBJ databases">
        <authorList>
            <person name="Gulvik C.A."/>
        </authorList>
    </citation>
    <scope>NUCLEOTIDE SEQUENCE [LARGE SCALE GENOMIC DNA]</scope>
    <source>
        <strain evidence="2">LMG 8895</strain>
    </source>
</reference>
<dbReference type="RefSeq" id="WP_069664287.1">
    <property type="nucleotide sequence ID" value="NZ_JBHUJJ010000001.1"/>
</dbReference>
<evidence type="ECO:0000313" key="1">
    <source>
        <dbReference type="EMBL" id="OEG10506.1"/>
    </source>
</evidence>
<proteinExistence type="predicted"/>
<dbReference type="AlphaFoldDB" id="A0A1E5GCP6"/>
<sequence length="840" mass="96248">MKLKQPLGHIYKNLLITTTNDVWAYFSCPSDYVIGQNQEAQEKQKQKWNQFLQSLRKFEDFELFLNPHAYNLEERLRAFSEDGDPIADDVTKNIIERTLENFETQLRIMTTERLYVGIKLSSVSSASSMRGKFQELLDFCVGKILALNQYQLTVDADFLMRYRLLEAEIFQLVGTVNARRLTEQELIQVCRYPYVRGMPTSFSTDVTEKDTYSLTDTLIDPIKEQGLLELRNFEGTSYIETLPIHQFAPNLAYNHVVELLQSLPFPVGFHIKGCFEPLKGTRGLKGKSSRAGKRLKNSVKEMNSFGDAEMKSSKFNRYALTDLNNKIDLKIPVIRWLGVFYVFGQDAEECRSRVRSVISMAESRNVTLVKGLADQVPLFHQLLPGNPLKRQKNWLHYTTVQGITEMMLAVDNRIGDNIGIPIGMISELKNTRNLSPKEIAYTSRKPVFLNPTIGNQNDIADKKANSPHIAITGPTGNGKSYLAKFIFFIYSLMKGKGLYVDPKSEFFDWIMQVINNPLNQKQFPATCEFIRTHFHQVRLDPDLVENKGVLDPFCFIQNQVAAKDMAQDLFEEIYDFSNAREKKSRLALLDGIDAVLKEREKGKCVGLLHVLDAMLENEQEEVRDTANLIKKSVQGSILELAFSYGENEGLNLDKKITILEVLGLDMPRAETPSHDYSATQRKSVMLMMCIGKFCELFGLRNRDETTVVLFDESWIFNSSRNGRAIIKAMRRVGRSFNNTLIIVTQSVKDTAEEDDTGNFGRIFAFDDKDERKEILKHLGLELSEENIDWLKNLPKYHCLYLDLRGRVGKMLVYCPYEELHQMFQTVKRSHSATAEMAFSQ</sequence>
<dbReference type="InterPro" id="IPR027417">
    <property type="entry name" value="P-loop_NTPase"/>
</dbReference>
<gene>
    <name evidence="1" type="ORF">BCR25_08490</name>
</gene>
<dbReference type="PANTHER" id="PTHR30121:SF6">
    <property type="entry name" value="SLR6007 PROTEIN"/>
    <property type="match status" value="1"/>
</dbReference>
<name>A0A1E5GCP6_9ENTE</name>
<comment type="caution">
    <text evidence="1">The sequence shown here is derived from an EMBL/GenBank/DDBJ whole genome shotgun (WGS) entry which is preliminary data.</text>
</comment>
<dbReference type="SUPFAM" id="SSF52540">
    <property type="entry name" value="P-loop containing nucleoside triphosphate hydrolases"/>
    <property type="match status" value="1"/>
</dbReference>
<dbReference type="InterPro" id="IPR016628">
    <property type="entry name" value="ATPase_SAG2001_prd"/>
</dbReference>
<accession>A0A1E5GCP6</accession>
<dbReference type="InterPro" id="IPR051162">
    <property type="entry name" value="T4SS_component"/>
</dbReference>